<evidence type="ECO:0000313" key="2">
    <source>
        <dbReference type="Proteomes" id="UP001515500"/>
    </source>
</evidence>
<organism evidence="2 3">
    <name type="scientific">Dioscorea cayennensis subsp. rotundata</name>
    <name type="common">White Guinea yam</name>
    <name type="synonym">Dioscorea rotundata</name>
    <dbReference type="NCBI Taxonomy" id="55577"/>
    <lineage>
        <taxon>Eukaryota</taxon>
        <taxon>Viridiplantae</taxon>
        <taxon>Streptophyta</taxon>
        <taxon>Embryophyta</taxon>
        <taxon>Tracheophyta</taxon>
        <taxon>Spermatophyta</taxon>
        <taxon>Magnoliopsida</taxon>
        <taxon>Liliopsida</taxon>
        <taxon>Dioscoreales</taxon>
        <taxon>Dioscoreaceae</taxon>
        <taxon>Dioscorea</taxon>
    </lineage>
</organism>
<dbReference type="GeneID" id="120276139"/>
<name>A0AB40CHA9_DIOCR</name>
<dbReference type="InterPro" id="IPR000160">
    <property type="entry name" value="GGDEF_dom"/>
</dbReference>
<evidence type="ECO:0000313" key="3">
    <source>
        <dbReference type="RefSeq" id="XP_039138804.1"/>
    </source>
</evidence>
<dbReference type="Proteomes" id="UP001515500">
    <property type="component" value="Chromosome 14"/>
</dbReference>
<protein>
    <submittedName>
        <fullName evidence="3">Uncharacterized protein LOC120276139</fullName>
    </submittedName>
</protein>
<dbReference type="PANTHER" id="PTHR33067:SF35">
    <property type="entry name" value="ASPARTIC PEPTIDASE DDI1-TYPE DOMAIN-CONTAINING PROTEIN"/>
    <property type="match status" value="1"/>
</dbReference>
<evidence type="ECO:0000259" key="1">
    <source>
        <dbReference type="PROSITE" id="PS50887"/>
    </source>
</evidence>
<dbReference type="RefSeq" id="XP_039138804.1">
    <property type="nucleotide sequence ID" value="XM_039282870.1"/>
</dbReference>
<dbReference type="AlphaFoldDB" id="A0AB40CHA9"/>
<reference evidence="3" key="1">
    <citation type="submission" date="2025-08" db="UniProtKB">
        <authorList>
            <consortium name="RefSeq"/>
        </authorList>
    </citation>
    <scope>IDENTIFICATION</scope>
</reference>
<sequence>MAKKMKDPRSFTIPCMIGELVNEKALAYLGASINVMPFTMYKKLGFSDLKPTLQLADRSIRHPRDIIEDVLVKVNKFIFPMDFVILDVDEDVDAQPILGRLLLTISQALIDASNGKMILRIGDNDVIFALSDAM</sequence>
<dbReference type="PROSITE" id="PS50887">
    <property type="entry name" value="GGDEF"/>
    <property type="match status" value="1"/>
</dbReference>
<dbReference type="InterPro" id="IPR021109">
    <property type="entry name" value="Peptidase_aspartic_dom_sf"/>
</dbReference>
<dbReference type="PANTHER" id="PTHR33067">
    <property type="entry name" value="RNA-DIRECTED DNA POLYMERASE-RELATED"/>
    <property type="match status" value="1"/>
</dbReference>
<proteinExistence type="predicted"/>
<accession>A0AB40CHA9</accession>
<feature type="domain" description="GGDEF" evidence="1">
    <location>
        <begin position="79"/>
        <end position="134"/>
    </location>
</feature>
<gene>
    <name evidence="3" type="primary">LOC120276139</name>
</gene>
<keyword evidence="2" id="KW-1185">Reference proteome</keyword>
<dbReference type="Gene3D" id="2.40.70.10">
    <property type="entry name" value="Acid Proteases"/>
    <property type="match status" value="1"/>
</dbReference>